<dbReference type="PANTHER" id="PTHR18870:SF9">
    <property type="entry name" value="PROTEIN TAG-278-RELATED"/>
    <property type="match status" value="1"/>
</dbReference>
<dbReference type="OMA" id="RDRQHYQ"/>
<feature type="non-terminal residue" evidence="4">
    <location>
        <position position="1"/>
    </location>
</feature>
<organism evidence="4 5">
    <name type="scientific">Thalassiosira oceanica</name>
    <name type="common">Marine diatom</name>
    <dbReference type="NCBI Taxonomy" id="159749"/>
    <lineage>
        <taxon>Eukaryota</taxon>
        <taxon>Sar</taxon>
        <taxon>Stramenopiles</taxon>
        <taxon>Ochrophyta</taxon>
        <taxon>Bacillariophyta</taxon>
        <taxon>Coscinodiscophyceae</taxon>
        <taxon>Thalassiosirophycidae</taxon>
        <taxon>Thalassiosirales</taxon>
        <taxon>Thalassiosiraceae</taxon>
        <taxon>Thalassiosira</taxon>
    </lineage>
</organism>
<keyword evidence="1 2" id="KW-0175">Coiled coil</keyword>
<evidence type="ECO:0000256" key="2">
    <source>
        <dbReference type="SAM" id="Coils"/>
    </source>
</evidence>
<gene>
    <name evidence="4" type="ORF">THAOC_13318</name>
</gene>
<evidence type="ECO:0000313" key="5">
    <source>
        <dbReference type="Proteomes" id="UP000266841"/>
    </source>
</evidence>
<name>K0SI03_THAOC</name>
<feature type="coiled-coil region" evidence="2">
    <location>
        <begin position="389"/>
        <end position="464"/>
    </location>
</feature>
<dbReference type="Proteomes" id="UP000266841">
    <property type="component" value="Unassembled WGS sequence"/>
</dbReference>
<dbReference type="OrthoDB" id="75801at2759"/>
<evidence type="ECO:0000256" key="3">
    <source>
        <dbReference type="SAM" id="MobiDB-lite"/>
    </source>
</evidence>
<feature type="region of interest" description="Disordered" evidence="3">
    <location>
        <begin position="73"/>
        <end position="96"/>
    </location>
</feature>
<evidence type="ECO:0008006" key="6">
    <source>
        <dbReference type="Google" id="ProtNLM"/>
    </source>
</evidence>
<evidence type="ECO:0000313" key="4">
    <source>
        <dbReference type="EMBL" id="EJK65788.1"/>
    </source>
</evidence>
<evidence type="ECO:0000256" key="1">
    <source>
        <dbReference type="ARBA" id="ARBA00023054"/>
    </source>
</evidence>
<feature type="compositionally biased region" description="Basic residues" evidence="3">
    <location>
        <begin position="521"/>
        <end position="536"/>
    </location>
</feature>
<feature type="coiled-coil region" evidence="2">
    <location>
        <begin position="265"/>
        <end position="332"/>
    </location>
</feature>
<feature type="region of interest" description="Disordered" evidence="3">
    <location>
        <begin position="145"/>
        <end position="166"/>
    </location>
</feature>
<protein>
    <recommendedName>
        <fullName evidence="6">Protein FAM184A/B N-terminal domain-containing protein</fullName>
    </recommendedName>
</protein>
<dbReference type="EMBL" id="AGNL01015470">
    <property type="protein sequence ID" value="EJK65788.1"/>
    <property type="molecule type" value="Genomic_DNA"/>
</dbReference>
<keyword evidence="5" id="KW-1185">Reference proteome</keyword>
<dbReference type="AlphaFoldDB" id="K0SI03"/>
<accession>K0SI03</accession>
<comment type="caution">
    <text evidence="4">The sequence shown here is derived from an EMBL/GenBank/DDBJ whole genome shotgun (WGS) entry which is preliminary data.</text>
</comment>
<reference evidence="4 5" key="1">
    <citation type="journal article" date="2012" name="Genome Biol.">
        <title>Genome and low-iron response of an oceanic diatom adapted to chronic iron limitation.</title>
        <authorList>
            <person name="Lommer M."/>
            <person name="Specht M."/>
            <person name="Roy A.S."/>
            <person name="Kraemer L."/>
            <person name="Andreson R."/>
            <person name="Gutowska M.A."/>
            <person name="Wolf J."/>
            <person name="Bergner S.V."/>
            <person name="Schilhabel M.B."/>
            <person name="Klostermeier U.C."/>
            <person name="Beiko R.G."/>
            <person name="Rosenstiel P."/>
            <person name="Hippler M."/>
            <person name="Laroche J."/>
        </authorList>
    </citation>
    <scope>NUCLEOTIDE SEQUENCE [LARGE SCALE GENOMIC DNA]</scope>
    <source>
        <strain evidence="4 5">CCMP1005</strain>
    </source>
</reference>
<feature type="region of interest" description="Disordered" evidence="3">
    <location>
        <begin position="503"/>
        <end position="548"/>
    </location>
</feature>
<sequence length="548" mass="62541">LAKRIEHLEDTAESVSVARTGERLSYEQAVRDLTARHSKDQARLACLSQDEQDILNNKIHSLVGDMQRLREAHSSALSARDRESERRADEHEAEISKLKYESSLQIQGQHKQIEQLTSKARSDDEEVASLTRCTSDLREQLETARVEHSRELDSASERHQDELEGLASRHGERVDGLEARLSDLRDEKDRVQALLGDEVACLKSHIADEQDRIKGELRSIELEFRDLKKHCVDQVTEARREVASFCGGAVSGKLVALRTTHDDALARHKDEVRRLKARHSQAEGALQKRLADLERENEETKAVLFSTIRESEKTLERERRDLQREHSLERKALEEEHQLQVEVAAARRAEMAKEYDALATANARKMSDSTREHEEAIRSCEARFEQDCLSLAEELKAREDSLVEQLETEKFGLRAEIDSVKQELDEERDRWKTRPSLPADLDRIKSLQLELQKLASSEQQTRDQMTYFKNELENRETNYNRRFVSSNRGRSDATALRVVTENAVAPKPKAKSNGTASSAVPRRKPVRGGGTRKKKASTATRLPKITKK</sequence>
<dbReference type="eggNOG" id="ENOG502QX74">
    <property type="taxonomic scope" value="Eukaryota"/>
</dbReference>
<proteinExistence type="predicted"/>
<dbReference type="PANTHER" id="PTHR18870">
    <property type="entry name" value="PROTEIN TAG-278-RELATED"/>
    <property type="match status" value="1"/>
</dbReference>